<dbReference type="PATRIC" id="fig|582.24.peg.5274"/>
<dbReference type="EMBL" id="JZSH01000243">
    <property type="protein sequence ID" value="KJF76828.1"/>
    <property type="molecule type" value="Genomic_DNA"/>
</dbReference>
<reference evidence="1 2" key="1">
    <citation type="submission" date="2015-02" db="EMBL/GenBank/DDBJ databases">
        <title>Whole genome shotgun sequencing of cultured foodborne pathogen.</title>
        <authorList>
            <person name="Timme R."/>
            <person name="Allard M.W."/>
            <person name="Strain E."/>
            <person name="Evans P.S."/>
            <person name="Brown E."/>
        </authorList>
    </citation>
    <scope>NUCLEOTIDE SEQUENCE [LARGE SCALE GENOMIC DNA]</scope>
    <source>
        <strain evidence="1 2">GCSL-TSO-24</strain>
    </source>
</reference>
<evidence type="ECO:0000313" key="2">
    <source>
        <dbReference type="Proteomes" id="UP000032582"/>
    </source>
</evidence>
<organism evidence="1 2">
    <name type="scientific">Morganella morganii</name>
    <name type="common">Proteus morganii</name>
    <dbReference type="NCBI Taxonomy" id="582"/>
    <lineage>
        <taxon>Bacteria</taxon>
        <taxon>Pseudomonadati</taxon>
        <taxon>Pseudomonadota</taxon>
        <taxon>Gammaproteobacteria</taxon>
        <taxon>Enterobacterales</taxon>
        <taxon>Morganellaceae</taxon>
        <taxon>Morganella</taxon>
    </lineage>
</organism>
<name>A0A0D8L7S7_MORMO</name>
<protein>
    <submittedName>
        <fullName evidence="1">Uncharacterized protein</fullName>
    </submittedName>
</protein>
<dbReference type="AlphaFoldDB" id="A0A0D8L7S7"/>
<dbReference type="Proteomes" id="UP000032582">
    <property type="component" value="Unassembled WGS sequence"/>
</dbReference>
<feature type="non-terminal residue" evidence="1">
    <location>
        <position position="1"/>
    </location>
</feature>
<accession>A0A0D8L7S7</accession>
<gene>
    <name evidence="1" type="ORF">UA45_16470</name>
</gene>
<evidence type="ECO:0000313" key="1">
    <source>
        <dbReference type="EMBL" id="KJF76828.1"/>
    </source>
</evidence>
<sequence>PQQVADACSPPVFSRSGRTGINIWEDKVRKAGITGLIWVRDQKNYNFTVYYNLNVIVIIPIKIP</sequence>
<proteinExistence type="predicted"/>
<comment type="caution">
    <text evidence="1">The sequence shown here is derived from an EMBL/GenBank/DDBJ whole genome shotgun (WGS) entry which is preliminary data.</text>
</comment>